<dbReference type="Pfam" id="PF02518">
    <property type="entry name" value="HATPase_c"/>
    <property type="match status" value="1"/>
</dbReference>
<dbReference type="InterPro" id="IPR003018">
    <property type="entry name" value="GAF"/>
</dbReference>
<dbReference type="SUPFAM" id="SSF47384">
    <property type="entry name" value="Homodimeric domain of signal transducing histidine kinase"/>
    <property type="match status" value="1"/>
</dbReference>
<dbReference type="FunFam" id="3.30.450.40:FF:000083">
    <property type="entry name" value="Sensor histidine kinase/response regulator, putative (AFU_orthologue AFUA_4G00660)"/>
    <property type="match status" value="1"/>
</dbReference>
<dbReference type="InterPro" id="IPR004358">
    <property type="entry name" value="Sig_transdc_His_kin-like_C"/>
</dbReference>
<dbReference type="CDD" id="cd17546">
    <property type="entry name" value="REC_hyHK_CKI1_RcsC-like"/>
    <property type="match status" value="1"/>
</dbReference>
<dbReference type="PROSITE" id="PS50110">
    <property type="entry name" value="RESPONSE_REGULATORY"/>
    <property type="match status" value="1"/>
</dbReference>
<evidence type="ECO:0000256" key="4">
    <source>
        <dbReference type="ARBA" id="ARBA00022679"/>
    </source>
</evidence>
<dbReference type="EMBL" id="JAPZBO010000005">
    <property type="protein sequence ID" value="KAJ5315701.1"/>
    <property type="molecule type" value="Genomic_DNA"/>
</dbReference>
<keyword evidence="5" id="KW-0418">Kinase</keyword>
<dbReference type="Proteomes" id="UP001147746">
    <property type="component" value="Unassembled WGS sequence"/>
</dbReference>
<evidence type="ECO:0000256" key="3">
    <source>
        <dbReference type="ARBA" id="ARBA00022553"/>
    </source>
</evidence>
<dbReference type="InterPro" id="IPR036097">
    <property type="entry name" value="HisK_dim/P_sf"/>
</dbReference>
<dbReference type="SUPFAM" id="SSF55874">
    <property type="entry name" value="ATPase domain of HSP90 chaperone/DNA topoisomerase II/histidine kinase"/>
    <property type="match status" value="1"/>
</dbReference>
<dbReference type="PANTHER" id="PTHR43047">
    <property type="entry name" value="TWO-COMPONENT HISTIDINE PROTEIN KINASE"/>
    <property type="match status" value="1"/>
</dbReference>
<dbReference type="Gene3D" id="1.10.287.130">
    <property type="match status" value="1"/>
</dbReference>
<dbReference type="AlphaFoldDB" id="A0A9W9PWD8"/>
<dbReference type="InterPro" id="IPR029016">
    <property type="entry name" value="GAF-like_dom_sf"/>
</dbReference>
<evidence type="ECO:0000313" key="9">
    <source>
        <dbReference type="Proteomes" id="UP001147746"/>
    </source>
</evidence>
<evidence type="ECO:0000256" key="6">
    <source>
        <dbReference type="PROSITE-ProRule" id="PRU00169"/>
    </source>
</evidence>
<sequence>MAIDMRSRPRDTRLDSEQDRIRDLSRYYCTFDEDPQPTTSPRLSPDSTLTALTQLGVYRFGCNRSFVSIIDGEQQHLISEATASISLCKEDDHLPDDGIYLGVRTLDLEWGVCPHAMRLFTGQDPSRVTEAENITANRTRNIIRDFTKEEFYNNRPYVLEWPYFRFYAEVPLYSPSGYVLGSYCVVDNKPRAEFSDKEVAALQEIADAISQHLENVRVVRYHKRAENLVKGLTNFVKGHTESESPDCFNQLASPETLNFHNLNSPNNGIQRKESNASQSLPTSKSFSNQSVLDRSSSTVLDEGTLSMFSEAKESEVTLPTTQPSSLAPGTPETTECIGLDEYFPETATDDVPIAERVASIFTRASSLLRASMDIDGVTFLDARQSDSQFDPWDEGSKKLSFKYGDSGPVIDARPWVLEQSAENSPDSESLCRFLDHGLGMPSTEHPDADSRSTLSEGLLSTLIKTYPGGQIFNMDDESCETETTQQEVSRCLAQSLPEAKSILFIPLWDWNKSYCLAGTVVWTKNSHRPFGMEELHYFKVFGDSIVSEISRVHWKATERSKFDFVSSISHELRSPLHGILGSTELIQSTPLQPTQHDMTKMIEKSGLILLNTIDHLLEYCKINDLVSKNDTGSNRRQNNTAGPGSDFDLGTLVEQVATVLCAGQNPQFTNTLTSTDRDHQISNSNNDVSVVVRIENLDSWMVRSASGPWRRILMNIIGNAMKWTKKGLIEITLTKAKRETKDGSSFAHLCVKDTGIGISREYLKNMLFSPFAQEDPLSPGVGLGLSIVRKLVMSLDGDIDVRSELGAGTQVEIYIPVTCLATTISASEADDSSSQTLVSPRPVHVSILGLQDEPDLNEIPTGILSIQAKRKASIHNSLTDVLMTQLGWNLSFAKHPAEEHADVAIIEEEDLRRMLGEGVFTTESKHMFTYFIVLGGRKSPLVDDLPANIIYVSQPFGPRSLHDAAERFMKIYEAPIQPDITELAPIASLSMAHQQVSSLQPQEGSSNISETSLSSTIDVGISPDPPNPLHVLVVDDNDINLKIMSVFMRKIGCQYETASNGQIGLEKYRSANRQYNFILMDISMPVMDGLVATKKIREHERHNGLDPSRIVAVTAVASNYTQEAALKAGVNDYLVKPLSFDRLRGIMDRVINAKESQYPGNPWRAATFAFLGQLVHSKV</sequence>
<evidence type="ECO:0000256" key="2">
    <source>
        <dbReference type="ARBA" id="ARBA00012438"/>
    </source>
</evidence>
<dbReference type="GO" id="GO:0000155">
    <property type="term" value="F:phosphorelay sensor kinase activity"/>
    <property type="evidence" value="ECO:0007669"/>
    <property type="project" value="InterPro"/>
</dbReference>
<comment type="caution">
    <text evidence="8">The sequence shown here is derived from an EMBL/GenBank/DDBJ whole genome shotgun (WGS) entry which is preliminary data.</text>
</comment>
<dbReference type="EC" id="2.7.13.3" evidence="2"/>
<reference evidence="8" key="2">
    <citation type="journal article" date="2023" name="IMA Fungus">
        <title>Comparative genomic study of the Penicillium genus elucidates a diverse pangenome and 15 lateral gene transfer events.</title>
        <authorList>
            <person name="Petersen C."/>
            <person name="Sorensen T."/>
            <person name="Nielsen M.R."/>
            <person name="Sondergaard T.E."/>
            <person name="Sorensen J.L."/>
            <person name="Fitzpatrick D.A."/>
            <person name="Frisvad J.C."/>
            <person name="Nielsen K.L."/>
        </authorList>
    </citation>
    <scope>NUCLEOTIDE SEQUENCE</scope>
    <source>
        <strain evidence="8">IBT 21472</strain>
    </source>
</reference>
<keyword evidence="4" id="KW-0808">Transferase</keyword>
<evidence type="ECO:0000313" key="8">
    <source>
        <dbReference type="EMBL" id="KAJ5315701.1"/>
    </source>
</evidence>
<feature type="region of interest" description="Disordered" evidence="7">
    <location>
        <begin position="310"/>
        <end position="331"/>
    </location>
</feature>
<dbReference type="SUPFAM" id="SSF55781">
    <property type="entry name" value="GAF domain-like"/>
    <property type="match status" value="1"/>
</dbReference>
<organism evidence="8 9">
    <name type="scientific">Penicillium atrosanguineum</name>
    <dbReference type="NCBI Taxonomy" id="1132637"/>
    <lineage>
        <taxon>Eukaryota</taxon>
        <taxon>Fungi</taxon>
        <taxon>Dikarya</taxon>
        <taxon>Ascomycota</taxon>
        <taxon>Pezizomycotina</taxon>
        <taxon>Eurotiomycetes</taxon>
        <taxon>Eurotiomycetidae</taxon>
        <taxon>Eurotiales</taxon>
        <taxon>Aspergillaceae</taxon>
        <taxon>Penicillium</taxon>
    </lineage>
</organism>
<keyword evidence="3 6" id="KW-0597">Phosphoprotein</keyword>
<dbReference type="Pfam" id="PF01590">
    <property type="entry name" value="GAF"/>
    <property type="match status" value="1"/>
</dbReference>
<name>A0A9W9PWD8_9EURO</name>
<gene>
    <name evidence="8" type="ORF">N7476_006008</name>
</gene>
<dbReference type="CDD" id="cd00082">
    <property type="entry name" value="HisKA"/>
    <property type="match status" value="1"/>
</dbReference>
<dbReference type="Gene3D" id="3.30.450.40">
    <property type="match status" value="1"/>
</dbReference>
<dbReference type="PRINTS" id="PR00344">
    <property type="entry name" value="BCTRLSENSOR"/>
</dbReference>
<dbReference type="Pfam" id="PF00072">
    <property type="entry name" value="Response_reg"/>
    <property type="match status" value="1"/>
</dbReference>
<dbReference type="InterPro" id="IPR036890">
    <property type="entry name" value="HATPase_C_sf"/>
</dbReference>
<dbReference type="PANTHER" id="PTHR43047:SF72">
    <property type="entry name" value="OSMOSENSING HISTIDINE PROTEIN KINASE SLN1"/>
    <property type="match status" value="1"/>
</dbReference>
<dbReference type="InterPro" id="IPR003594">
    <property type="entry name" value="HATPase_dom"/>
</dbReference>
<dbReference type="PROSITE" id="PS50109">
    <property type="entry name" value="HIS_KIN"/>
    <property type="match status" value="1"/>
</dbReference>
<evidence type="ECO:0000256" key="5">
    <source>
        <dbReference type="ARBA" id="ARBA00022777"/>
    </source>
</evidence>
<evidence type="ECO:0000256" key="7">
    <source>
        <dbReference type="SAM" id="MobiDB-lite"/>
    </source>
</evidence>
<feature type="region of interest" description="Disordered" evidence="7">
    <location>
        <begin position="259"/>
        <end position="297"/>
    </location>
</feature>
<feature type="compositionally biased region" description="Polar residues" evidence="7">
    <location>
        <begin position="317"/>
        <end position="331"/>
    </location>
</feature>
<dbReference type="InterPro" id="IPR003661">
    <property type="entry name" value="HisK_dim/P_dom"/>
</dbReference>
<dbReference type="InterPro" id="IPR001789">
    <property type="entry name" value="Sig_transdc_resp-reg_receiver"/>
</dbReference>
<dbReference type="SUPFAM" id="SSF52172">
    <property type="entry name" value="CheY-like"/>
    <property type="match status" value="1"/>
</dbReference>
<dbReference type="SMART" id="SM00387">
    <property type="entry name" value="HATPase_c"/>
    <property type="match status" value="1"/>
</dbReference>
<dbReference type="InterPro" id="IPR005467">
    <property type="entry name" value="His_kinase_dom"/>
</dbReference>
<keyword evidence="9" id="KW-1185">Reference proteome</keyword>
<dbReference type="InterPro" id="IPR011006">
    <property type="entry name" value="CheY-like_superfamily"/>
</dbReference>
<dbReference type="FunFam" id="3.30.565.10:FF:000201">
    <property type="entry name" value="Sensor histidine kinase/response regulator, putative (AFU_orthologue AFUA_4G01020)"/>
    <property type="match status" value="1"/>
</dbReference>
<evidence type="ECO:0000256" key="1">
    <source>
        <dbReference type="ARBA" id="ARBA00000085"/>
    </source>
</evidence>
<dbReference type="Gene3D" id="3.40.50.2300">
    <property type="match status" value="1"/>
</dbReference>
<dbReference type="Gene3D" id="3.30.565.10">
    <property type="entry name" value="Histidine kinase-like ATPase, C-terminal domain"/>
    <property type="match status" value="1"/>
</dbReference>
<protein>
    <recommendedName>
        <fullName evidence="2">histidine kinase</fullName>
        <ecNumber evidence="2">2.7.13.3</ecNumber>
    </recommendedName>
</protein>
<dbReference type="SMART" id="SM00448">
    <property type="entry name" value="REC"/>
    <property type="match status" value="1"/>
</dbReference>
<reference evidence="8" key="1">
    <citation type="submission" date="2022-12" db="EMBL/GenBank/DDBJ databases">
        <authorList>
            <person name="Petersen C."/>
        </authorList>
    </citation>
    <scope>NUCLEOTIDE SEQUENCE</scope>
    <source>
        <strain evidence="8">IBT 21472</strain>
    </source>
</reference>
<dbReference type="GO" id="GO:0005886">
    <property type="term" value="C:plasma membrane"/>
    <property type="evidence" value="ECO:0007669"/>
    <property type="project" value="TreeGrafter"/>
</dbReference>
<feature type="modified residue" description="4-aspartylphosphate" evidence="6">
    <location>
        <position position="1081"/>
    </location>
</feature>
<proteinExistence type="predicted"/>
<comment type="catalytic activity">
    <reaction evidence="1">
        <text>ATP + protein L-histidine = ADP + protein N-phospho-L-histidine.</text>
        <dbReference type="EC" id="2.7.13.3"/>
    </reaction>
</comment>
<dbReference type="SMART" id="SM00388">
    <property type="entry name" value="HisKA"/>
    <property type="match status" value="1"/>
</dbReference>
<accession>A0A9W9PWD8</accession>
<dbReference type="Pfam" id="PF00512">
    <property type="entry name" value="HisKA"/>
    <property type="match status" value="1"/>
</dbReference>
<dbReference type="GO" id="GO:0009927">
    <property type="term" value="F:histidine phosphotransfer kinase activity"/>
    <property type="evidence" value="ECO:0007669"/>
    <property type="project" value="TreeGrafter"/>
</dbReference>